<protein>
    <submittedName>
        <fullName evidence="5">Monosaccharide ABC transporter substrate-binding protein, CUT2 family</fullName>
    </submittedName>
</protein>
<gene>
    <name evidence="5" type="ordered locus">Acry_1366</name>
</gene>
<dbReference type="PROSITE" id="PS51318">
    <property type="entry name" value="TAT"/>
    <property type="match status" value="1"/>
</dbReference>
<dbReference type="PANTHER" id="PTHR46847:SF1">
    <property type="entry name" value="D-ALLOSE-BINDING PERIPLASMIC PROTEIN-RELATED"/>
    <property type="match status" value="1"/>
</dbReference>
<dbReference type="HOGENOM" id="CLU_037628_3_3_5"/>
<reference evidence="5 6" key="1">
    <citation type="submission" date="2007-05" db="EMBL/GenBank/DDBJ databases">
        <title>Complete sequence of chromosome of Acidiphilium cryptum JF-5.</title>
        <authorList>
            <consortium name="US DOE Joint Genome Institute"/>
            <person name="Copeland A."/>
            <person name="Lucas S."/>
            <person name="Lapidus A."/>
            <person name="Barry K."/>
            <person name="Detter J.C."/>
            <person name="Glavina del Rio T."/>
            <person name="Hammon N."/>
            <person name="Israni S."/>
            <person name="Dalin E."/>
            <person name="Tice H."/>
            <person name="Pitluck S."/>
            <person name="Sims D."/>
            <person name="Brettin T."/>
            <person name="Bruce D."/>
            <person name="Han C."/>
            <person name="Schmutz J."/>
            <person name="Larimer F."/>
            <person name="Land M."/>
            <person name="Hauser L."/>
            <person name="Kyrpides N."/>
            <person name="Kim E."/>
            <person name="Magnuson T."/>
            <person name="Richardson P."/>
        </authorList>
    </citation>
    <scope>NUCLEOTIDE SEQUENCE [LARGE SCALE GENOMIC DNA]</scope>
    <source>
        <strain evidence="5 6">JF-5</strain>
    </source>
</reference>
<name>A5FY95_ACICJ</name>
<comment type="subcellular location">
    <subcellularLocation>
        <location evidence="1">Cell envelope</location>
    </subcellularLocation>
</comment>
<feature type="domain" description="Periplasmic binding protein" evidence="4">
    <location>
        <begin position="38"/>
        <end position="293"/>
    </location>
</feature>
<dbReference type="InterPro" id="IPR025997">
    <property type="entry name" value="SBP_2_dom"/>
</dbReference>
<dbReference type="SUPFAM" id="SSF53822">
    <property type="entry name" value="Periplasmic binding protein-like I"/>
    <property type="match status" value="1"/>
</dbReference>
<evidence type="ECO:0000259" key="4">
    <source>
        <dbReference type="Pfam" id="PF13407"/>
    </source>
</evidence>
<comment type="similarity">
    <text evidence="2">Belongs to the bacterial solute-binding protein 2 family.</text>
</comment>
<dbReference type="KEGG" id="acr:Acry_1366"/>
<dbReference type="AlphaFoldDB" id="A5FY95"/>
<dbReference type="eggNOG" id="COG1879">
    <property type="taxonomic scope" value="Bacteria"/>
</dbReference>
<evidence type="ECO:0000256" key="1">
    <source>
        <dbReference type="ARBA" id="ARBA00004196"/>
    </source>
</evidence>
<dbReference type="Gene3D" id="3.40.50.2300">
    <property type="match status" value="2"/>
</dbReference>
<evidence type="ECO:0000256" key="3">
    <source>
        <dbReference type="ARBA" id="ARBA00022729"/>
    </source>
</evidence>
<sequence>MATTRRQRISRRGATLALGIAGGLALAGGAARAGGKTIALVPGIATDPFYITMQHGAAAEAKKLGLHLIWQGGSSFSPETQIPALQALLAKHPAALLVAPTNEKALINPIRQFIAAGIPVISVDTTISDTAILKSRITSNNVQGGASAARAIAGFAHGKGDVAVINVKPGISTTDARQKGFLAQMKHYKGMKVVAIEYDDDSPTKAFTEAQLLLLKYPHLKGIFATNVFSGEGVGKAVVAAGKKGKVDVVGYDAEPGEVKLLKQGVISTLIVQRPAEEGRLGVKYAYDILTGKSAQVPASKRLANITVTTAEASNPTYAKYFYSAHLSH</sequence>
<dbReference type="PANTHER" id="PTHR46847">
    <property type="entry name" value="D-ALLOSE-BINDING PERIPLASMIC PROTEIN-RELATED"/>
    <property type="match status" value="1"/>
</dbReference>
<proteinExistence type="inferred from homology"/>
<accession>A5FY95</accession>
<evidence type="ECO:0000256" key="2">
    <source>
        <dbReference type="ARBA" id="ARBA00007639"/>
    </source>
</evidence>
<dbReference type="CDD" id="cd20007">
    <property type="entry name" value="PBP1_ABC_sugar_binding-like"/>
    <property type="match status" value="1"/>
</dbReference>
<evidence type="ECO:0000313" key="5">
    <source>
        <dbReference type="EMBL" id="ABQ30577.1"/>
    </source>
</evidence>
<dbReference type="InterPro" id="IPR028082">
    <property type="entry name" value="Peripla_BP_I"/>
</dbReference>
<dbReference type="EMBL" id="CP000697">
    <property type="protein sequence ID" value="ABQ30577.1"/>
    <property type="molecule type" value="Genomic_DNA"/>
</dbReference>
<dbReference type="Proteomes" id="UP000000245">
    <property type="component" value="Chromosome"/>
</dbReference>
<keyword evidence="6" id="KW-1185">Reference proteome</keyword>
<evidence type="ECO:0000313" key="6">
    <source>
        <dbReference type="Proteomes" id="UP000000245"/>
    </source>
</evidence>
<dbReference type="Pfam" id="PF13407">
    <property type="entry name" value="Peripla_BP_4"/>
    <property type="match status" value="1"/>
</dbReference>
<dbReference type="GO" id="GO:0030246">
    <property type="term" value="F:carbohydrate binding"/>
    <property type="evidence" value="ECO:0007669"/>
    <property type="project" value="UniProtKB-ARBA"/>
</dbReference>
<organism evidence="5 6">
    <name type="scientific">Acidiphilium cryptum (strain JF-5)</name>
    <dbReference type="NCBI Taxonomy" id="349163"/>
    <lineage>
        <taxon>Bacteria</taxon>
        <taxon>Pseudomonadati</taxon>
        <taxon>Pseudomonadota</taxon>
        <taxon>Alphaproteobacteria</taxon>
        <taxon>Acetobacterales</taxon>
        <taxon>Acidocellaceae</taxon>
        <taxon>Acidiphilium</taxon>
    </lineage>
</organism>
<dbReference type="RefSeq" id="WP_011942190.1">
    <property type="nucleotide sequence ID" value="NC_009484.1"/>
</dbReference>
<dbReference type="InterPro" id="IPR006311">
    <property type="entry name" value="TAT_signal"/>
</dbReference>
<dbReference type="GO" id="GO:0030313">
    <property type="term" value="C:cell envelope"/>
    <property type="evidence" value="ECO:0007669"/>
    <property type="project" value="UniProtKB-SubCell"/>
</dbReference>
<keyword evidence="3" id="KW-0732">Signal</keyword>
<dbReference type="STRING" id="349163.Acry_1366"/>